<feature type="region of interest" description="Disordered" evidence="1">
    <location>
        <begin position="419"/>
        <end position="443"/>
    </location>
</feature>
<dbReference type="EMBL" id="AAKDBN010000026">
    <property type="protein sequence ID" value="ECQ8287957.1"/>
    <property type="molecule type" value="Genomic_DNA"/>
</dbReference>
<accession>A0A5T6V9T9</accession>
<dbReference type="InterPro" id="IPR010584">
    <property type="entry name" value="ExoDNase_VIII"/>
</dbReference>
<dbReference type="AlphaFoldDB" id="A0A5T6V9T9"/>
<evidence type="ECO:0000313" key="2">
    <source>
        <dbReference type="EMBL" id="EBM7150475.1"/>
    </source>
</evidence>
<dbReference type="Gene3D" id="3.90.320.10">
    <property type="match status" value="1"/>
</dbReference>
<dbReference type="EMBL" id="AALMKF010000020">
    <property type="protein sequence ID" value="EDB1272184.1"/>
    <property type="molecule type" value="Genomic_DNA"/>
</dbReference>
<protein>
    <submittedName>
        <fullName evidence="2">Exodeoxyribonuclease</fullName>
    </submittedName>
</protein>
<dbReference type="GO" id="GO:0051908">
    <property type="term" value="F:double-stranded DNA 5'-3' DNA exonuclease activity"/>
    <property type="evidence" value="ECO:0007669"/>
    <property type="project" value="InterPro"/>
</dbReference>
<feature type="compositionally biased region" description="Polar residues" evidence="1">
    <location>
        <begin position="461"/>
        <end position="480"/>
    </location>
</feature>
<reference evidence="2" key="1">
    <citation type="submission" date="2018-09" db="EMBL/GenBank/DDBJ databases">
        <authorList>
            <consortium name="PulseNet: The National Subtyping Network for Foodborne Disease Surveillance"/>
            <person name="Tarr C.L."/>
            <person name="Trees E."/>
            <person name="Katz L.S."/>
            <person name="Carleton-Romer H.A."/>
            <person name="Stroika S."/>
            <person name="Kucerova Z."/>
            <person name="Roache K.F."/>
            <person name="Sabol A.L."/>
            <person name="Besser J."/>
            <person name="Gerner-Smidt P."/>
        </authorList>
    </citation>
    <scope>NUCLEOTIDE SEQUENCE</scope>
    <source>
        <strain evidence="2">PNUSAS052936</strain>
        <strain evidence="3">PNUSAS095261</strain>
        <strain evidence="4">PNUSAS104897</strain>
    </source>
</reference>
<dbReference type="Pfam" id="PF06630">
    <property type="entry name" value="Exonuc_VIII"/>
    <property type="match status" value="1"/>
</dbReference>
<name>A0A5T6V9T9_SALER</name>
<evidence type="ECO:0000313" key="3">
    <source>
        <dbReference type="EMBL" id="ECQ8287957.1"/>
    </source>
</evidence>
<proteinExistence type="predicted"/>
<comment type="caution">
    <text evidence="2">The sequence shown here is derived from an EMBL/GenBank/DDBJ whole genome shotgun (WGS) entry which is preliminary data.</text>
</comment>
<sequence length="758" mass="83196">MSGTNPVFLVRKAKKSSGQKDAVLWCSDDFEAANATLDYLLIKSGAKLKDYFKAVATNFPVVNELPPEGELSLTFCDYYQLAKDNMTWTQIPGVTLPSSEAAAAARQHIVDGVDTETGEVLEDHTENFGNESNSPAQATAPAPELTVVATMPLRHRVLAQYIGEGEYLYHVDASQKKEILRLEMDTDNSYVQNLLLAAENVEAFKKAIEHDIHKIVNAVKKVFPVDGKTPELATVIQFLKTWFETEHIDRGLLVKEWAKGNRVSAIQRTESGANAGGGNKTDRNPDYEHTLDTLDVEIAMATLPMDFNIYELPGSVYRRAKEIVKKKESPFKEWSAALRATPGILDYSRAAIFALIRSAHPEFYHYPGRLQGYINANLTETDHENPTEEALTAARHTPEKDAVEEANRQLAAARGEYVEGISDPNDPKWVKTGTSQPTTEPELVKNVGNGIFDVSALMQNSSTHGTETNPETTSNVQVQKADSDEKQAGDAVQAGEDDLGTGKEAVTVENQNQAEAQQNVPESQQEEPEAAWPEYFEPGRYEGVPNEVYHAANGISSTQVKDARVSLMYFNARHVEKTIVKERSPVLDMGNLVHALALQPENLEAEFSVEPEIPEGAFTTTATLREFIDAHNASLPALLSADDIKALLEEYNATLPSQMPLGASVDETYASYEQLPEEFQRIENGTKHTATAMKACIKEYNVTLPAPVKTSGSRDALLEQLAIINPDLVAQEAQKSSPLKVSGTKADLIQAVKSVNPA</sequence>
<organism evidence="2">
    <name type="scientific">Salmonella enterica</name>
    <name type="common">Salmonella choleraesuis</name>
    <dbReference type="NCBI Taxonomy" id="28901"/>
    <lineage>
        <taxon>Bacteria</taxon>
        <taxon>Pseudomonadati</taxon>
        <taxon>Pseudomonadota</taxon>
        <taxon>Gammaproteobacteria</taxon>
        <taxon>Enterobacterales</taxon>
        <taxon>Enterobacteriaceae</taxon>
        <taxon>Salmonella</taxon>
    </lineage>
</organism>
<evidence type="ECO:0000313" key="4">
    <source>
        <dbReference type="EMBL" id="EDB1272184.1"/>
    </source>
</evidence>
<feature type="region of interest" description="Disordered" evidence="1">
    <location>
        <begin position="461"/>
        <end position="497"/>
    </location>
</feature>
<feature type="non-terminal residue" evidence="2">
    <location>
        <position position="758"/>
    </location>
</feature>
<evidence type="ECO:0000256" key="1">
    <source>
        <dbReference type="SAM" id="MobiDB-lite"/>
    </source>
</evidence>
<gene>
    <name evidence="2" type="ORF">D3452_24685</name>
    <name evidence="3" type="ORF">F0113_22935</name>
    <name evidence="4" type="ORF">F9D41_22940</name>
</gene>
<dbReference type="EMBL" id="AAGDMI010000062">
    <property type="protein sequence ID" value="EBM7150475.1"/>
    <property type="molecule type" value="Genomic_DNA"/>
</dbReference>
<dbReference type="InterPro" id="IPR011604">
    <property type="entry name" value="PDDEXK-like_dom_sf"/>
</dbReference>